<dbReference type="AlphaFoldDB" id="A0A388L4Y9"/>
<name>A0A388L4Y9_CHABU</name>
<evidence type="ECO:0000313" key="10">
    <source>
        <dbReference type="Proteomes" id="UP000265515"/>
    </source>
</evidence>
<evidence type="ECO:0000256" key="4">
    <source>
        <dbReference type="PROSITE-ProRule" id="PRU00502"/>
    </source>
</evidence>
<evidence type="ECO:0000256" key="5">
    <source>
        <dbReference type="SAM" id="Coils"/>
    </source>
</evidence>
<feature type="compositionally biased region" description="Basic residues" evidence="6">
    <location>
        <begin position="633"/>
        <end position="645"/>
    </location>
</feature>
<comment type="caution">
    <text evidence="9">The sequence shown here is derived from an EMBL/GenBank/DDBJ whole genome shotgun (WGS) entry which is preliminary data.</text>
</comment>
<feature type="region of interest" description="Disordered" evidence="6">
    <location>
        <begin position="604"/>
        <end position="645"/>
    </location>
</feature>
<dbReference type="PANTHER" id="PTHR24007:SF7">
    <property type="entry name" value="BRCA1-ASSOCIATED PROTEIN"/>
    <property type="match status" value="1"/>
</dbReference>
<feature type="compositionally biased region" description="Acidic residues" evidence="6">
    <location>
        <begin position="123"/>
        <end position="139"/>
    </location>
</feature>
<keyword evidence="2 4" id="KW-0863">Zinc-finger</keyword>
<dbReference type="GO" id="GO:0007265">
    <property type="term" value="P:Ras protein signal transduction"/>
    <property type="evidence" value="ECO:0007669"/>
    <property type="project" value="TreeGrafter"/>
</dbReference>
<keyword evidence="3" id="KW-0862">Zinc</keyword>
<keyword evidence="10" id="KW-1185">Reference proteome</keyword>
<dbReference type="InterPro" id="IPR011422">
    <property type="entry name" value="BRAP2/ETP1_RRM"/>
</dbReference>
<organism evidence="9 10">
    <name type="scientific">Chara braunii</name>
    <name type="common">Braun's stonewort</name>
    <dbReference type="NCBI Taxonomy" id="69332"/>
    <lineage>
        <taxon>Eukaryota</taxon>
        <taxon>Viridiplantae</taxon>
        <taxon>Streptophyta</taxon>
        <taxon>Charophyceae</taxon>
        <taxon>Charales</taxon>
        <taxon>Characeae</taxon>
        <taxon>Chara</taxon>
    </lineage>
</organism>
<feature type="region of interest" description="Disordered" evidence="6">
    <location>
        <begin position="68"/>
        <end position="147"/>
    </location>
</feature>
<dbReference type="OrthoDB" id="273556at2759"/>
<feature type="coiled-coil region" evidence="5">
    <location>
        <begin position="488"/>
        <end position="580"/>
    </location>
</feature>
<proteinExistence type="predicted"/>
<dbReference type="GO" id="GO:0008270">
    <property type="term" value="F:zinc ion binding"/>
    <property type="evidence" value="ECO:0007669"/>
    <property type="project" value="UniProtKB-KW"/>
</dbReference>
<keyword evidence="1" id="KW-0479">Metal-binding</keyword>
<evidence type="ECO:0000256" key="3">
    <source>
        <dbReference type="ARBA" id="ARBA00022833"/>
    </source>
</evidence>
<evidence type="ECO:0000256" key="6">
    <source>
        <dbReference type="SAM" id="MobiDB-lite"/>
    </source>
</evidence>
<dbReference type="SUPFAM" id="SSF57850">
    <property type="entry name" value="RING/U-box"/>
    <property type="match status" value="1"/>
</dbReference>
<dbReference type="Pfam" id="PF13639">
    <property type="entry name" value="zf-RING_2"/>
    <property type="match status" value="1"/>
</dbReference>
<dbReference type="PROSITE" id="PS50089">
    <property type="entry name" value="ZF_RING_2"/>
    <property type="match status" value="1"/>
</dbReference>
<evidence type="ECO:0000256" key="1">
    <source>
        <dbReference type="ARBA" id="ARBA00022723"/>
    </source>
</evidence>
<sequence length="645" mass="69373">MYYLKVHTVGEDRLQPPSACESSVEWGSVCGKESVMAANGPISSEEGNPPAAAMVSMAGEPVVAAMASVSENGRVRGGGRRFGEDDDDDSDDEDDEDDNQARSDVNGFVLPDRDGGDGGNGDDGVDGGDVSDGDEDGDGGDGGSTVERIIGNRSSISFSSGNPRVESCNGVVHLYRDVNAYPGTRGSLPLARSDQLCVLAVPIHFSVADFCQFAGAFLSQTSEIRIVREVGEVGEVGGSSSSRYMVLMKFREQSAADEFFRVYNGRSFSSLEPEICHVLYVVHVELTDSAERAATPPSGLTELPTCPVCLERLDQHISGVLTTVCNHSFHSACISKWGDSSCPVCRYCQQQPEKSTCTECGSSENLWICLICGYVGCGRYESGHAICHWRETQHCYSLELETQRVWDYVGDGWVHRLIQSKTDGKLVELPAPCTVKVGGTTSRDSCNEWGGGGGGGGCSSAAQDSDLEEAVISSKLEALSFEYNHLLTSQLESQRHYFEARLAEAEEKAVSVKVQKLAAKLDKVEKEKRFLAQLNEQLVKNQKEWQMKLQAQEERLNKVIEERGRRIAELEEENRDLMAHLGSQRVLENTADLRDGTVLPILAPQSSAVGGGAGGGGREGSGGLGSGSGSAGGRHRGGKGHRRHK</sequence>
<dbReference type="Pfam" id="PF02148">
    <property type="entry name" value="zf-UBP"/>
    <property type="match status" value="1"/>
</dbReference>
<evidence type="ECO:0000259" key="8">
    <source>
        <dbReference type="PROSITE" id="PS50271"/>
    </source>
</evidence>
<dbReference type="InterPro" id="IPR047243">
    <property type="entry name" value="RING-H2_BRAP2"/>
</dbReference>
<dbReference type="OMA" id="NGHAISH"/>
<dbReference type="Pfam" id="PF07576">
    <property type="entry name" value="BRAP2"/>
    <property type="match status" value="1"/>
</dbReference>
<protein>
    <recommendedName>
        <fullName evidence="11">BRCA1-associated protein</fullName>
    </recommendedName>
</protein>
<feature type="domain" description="RING-type" evidence="7">
    <location>
        <begin position="306"/>
        <end position="346"/>
    </location>
</feature>
<dbReference type="CDD" id="cd16457">
    <property type="entry name" value="RING-H2_BRAP2"/>
    <property type="match status" value="1"/>
</dbReference>
<feature type="domain" description="UBP-type" evidence="8">
    <location>
        <begin position="340"/>
        <end position="433"/>
    </location>
</feature>
<dbReference type="InterPro" id="IPR001607">
    <property type="entry name" value="Znf_UBP"/>
</dbReference>
<dbReference type="GO" id="GO:0016567">
    <property type="term" value="P:protein ubiquitination"/>
    <property type="evidence" value="ECO:0007669"/>
    <property type="project" value="TreeGrafter"/>
</dbReference>
<keyword evidence="5" id="KW-0175">Coiled coil</keyword>
<evidence type="ECO:0000256" key="2">
    <source>
        <dbReference type="ARBA" id="ARBA00022771"/>
    </source>
</evidence>
<accession>A0A388L4Y9</accession>
<feature type="compositionally biased region" description="Acidic residues" evidence="6">
    <location>
        <begin position="84"/>
        <end position="98"/>
    </location>
</feature>
<dbReference type="EMBL" id="BFEA01000266">
    <property type="protein sequence ID" value="GBG77380.1"/>
    <property type="molecule type" value="Genomic_DNA"/>
</dbReference>
<dbReference type="SMART" id="SM00184">
    <property type="entry name" value="RING"/>
    <property type="match status" value="1"/>
</dbReference>
<dbReference type="Gramene" id="GBG77380">
    <property type="protein sequence ID" value="GBG77380"/>
    <property type="gene ID" value="CBR_g23711"/>
</dbReference>
<dbReference type="Proteomes" id="UP000265515">
    <property type="component" value="Unassembled WGS sequence"/>
</dbReference>
<reference evidence="9 10" key="1">
    <citation type="journal article" date="2018" name="Cell">
        <title>The Chara Genome: Secondary Complexity and Implications for Plant Terrestrialization.</title>
        <authorList>
            <person name="Nishiyama T."/>
            <person name="Sakayama H."/>
            <person name="Vries J.D."/>
            <person name="Buschmann H."/>
            <person name="Saint-Marcoux D."/>
            <person name="Ullrich K.K."/>
            <person name="Haas F.B."/>
            <person name="Vanderstraeten L."/>
            <person name="Becker D."/>
            <person name="Lang D."/>
            <person name="Vosolsobe S."/>
            <person name="Rombauts S."/>
            <person name="Wilhelmsson P.K.I."/>
            <person name="Janitza P."/>
            <person name="Kern R."/>
            <person name="Heyl A."/>
            <person name="Rumpler F."/>
            <person name="Villalobos L.I.A.C."/>
            <person name="Clay J.M."/>
            <person name="Skokan R."/>
            <person name="Toyoda A."/>
            <person name="Suzuki Y."/>
            <person name="Kagoshima H."/>
            <person name="Schijlen E."/>
            <person name="Tajeshwar N."/>
            <person name="Catarino B."/>
            <person name="Hetherington A.J."/>
            <person name="Saltykova A."/>
            <person name="Bonnot C."/>
            <person name="Breuninger H."/>
            <person name="Symeonidi A."/>
            <person name="Radhakrishnan G.V."/>
            <person name="Van Nieuwerburgh F."/>
            <person name="Deforce D."/>
            <person name="Chang C."/>
            <person name="Karol K.G."/>
            <person name="Hedrich R."/>
            <person name="Ulvskov P."/>
            <person name="Glockner G."/>
            <person name="Delwiche C.F."/>
            <person name="Petrasek J."/>
            <person name="Van de Peer Y."/>
            <person name="Friml J."/>
            <person name="Beilby M."/>
            <person name="Dolan L."/>
            <person name="Kohara Y."/>
            <person name="Sugano S."/>
            <person name="Fujiyama A."/>
            <person name="Delaux P.-M."/>
            <person name="Quint M."/>
            <person name="TheiBen G."/>
            <person name="Hagemann M."/>
            <person name="Harholt J."/>
            <person name="Dunand C."/>
            <person name="Zachgo S."/>
            <person name="Langdale J."/>
            <person name="Maumus F."/>
            <person name="Straeten D.V.D."/>
            <person name="Gould S.B."/>
            <person name="Rensing S.A."/>
        </authorList>
    </citation>
    <scope>NUCLEOTIDE SEQUENCE [LARGE SCALE GENOMIC DNA]</scope>
    <source>
        <strain evidence="9 10">S276</strain>
    </source>
</reference>
<feature type="compositionally biased region" description="Gly residues" evidence="6">
    <location>
        <begin position="609"/>
        <end position="632"/>
    </location>
</feature>
<evidence type="ECO:0008006" key="11">
    <source>
        <dbReference type="Google" id="ProtNLM"/>
    </source>
</evidence>
<dbReference type="InterPro" id="IPR013083">
    <property type="entry name" value="Znf_RING/FYVE/PHD"/>
</dbReference>
<dbReference type="PROSITE" id="PS50271">
    <property type="entry name" value="ZF_UBP"/>
    <property type="match status" value="1"/>
</dbReference>
<gene>
    <name evidence="9" type="ORF">CBR_g23711</name>
</gene>
<evidence type="ECO:0000259" key="7">
    <source>
        <dbReference type="PROSITE" id="PS50089"/>
    </source>
</evidence>
<evidence type="ECO:0000313" key="9">
    <source>
        <dbReference type="EMBL" id="GBG77380.1"/>
    </source>
</evidence>
<dbReference type="PANTHER" id="PTHR24007">
    <property type="entry name" value="BRCA1-ASSOCIATED PROTEIN"/>
    <property type="match status" value="1"/>
</dbReference>
<dbReference type="InterPro" id="IPR001841">
    <property type="entry name" value="Znf_RING"/>
</dbReference>
<dbReference type="SMART" id="SM00290">
    <property type="entry name" value="ZnF_UBP"/>
    <property type="match status" value="1"/>
</dbReference>
<dbReference type="STRING" id="69332.A0A388L4Y9"/>
<dbReference type="GO" id="GO:0061630">
    <property type="term" value="F:ubiquitin protein ligase activity"/>
    <property type="evidence" value="ECO:0007669"/>
    <property type="project" value="TreeGrafter"/>
</dbReference>
<dbReference type="GO" id="GO:0005737">
    <property type="term" value="C:cytoplasm"/>
    <property type="evidence" value="ECO:0007669"/>
    <property type="project" value="TreeGrafter"/>
</dbReference>
<dbReference type="Gene3D" id="3.30.40.10">
    <property type="entry name" value="Zinc/RING finger domain, C3HC4 (zinc finger)"/>
    <property type="match status" value="1"/>
</dbReference>